<feature type="transmembrane region" description="Helical" evidence="2">
    <location>
        <begin position="136"/>
        <end position="158"/>
    </location>
</feature>
<feature type="region of interest" description="Disordered" evidence="1">
    <location>
        <begin position="393"/>
        <end position="416"/>
    </location>
</feature>
<feature type="transmembrane region" description="Helical" evidence="2">
    <location>
        <begin position="95"/>
        <end position="115"/>
    </location>
</feature>
<sequence length="416" mass="45342">MSGTDRTRWWPYVLLGLTCLAGWAFKGHCGAYWTDSIQYTTGCYSDAVPFWGLRGVAAGQLPYVEARMEYPVLTGGLIWIEGLVTRTIFGPVATAAHFLGVVAAVNALLAFLVLAMMERAGVDRQRLYWWAAAPPLILYLGHNWDMLAVAFAVAALLAARRGGGANATALAALGTAAKLFPVLLLPLLGLGALFPAERRGVTRRLAAAALLVGIAIAYWGAVNLPLALGAYQNWSEFYRFSGDRSGTAASIWELLAVFGVWMSPIAQRNLVSGGLFLIGATVIVALGWRRHGHRPWLLFTPVLAWFLLTNKVYSPQFDLWLYPMLILTSYRLWPVAWFAFGDVLAYFAEFWLFAGMEGHLPAATQGQIALAAAIRGAAMLWIIAASLRQPAPDWVEQSPMPRAGSPPRPDRPRPAG</sequence>
<feature type="transmembrane region" description="Helical" evidence="2">
    <location>
        <begin position="333"/>
        <end position="356"/>
    </location>
</feature>
<evidence type="ECO:0000313" key="4">
    <source>
        <dbReference type="Proteomes" id="UP000516148"/>
    </source>
</evidence>
<feature type="transmembrane region" description="Helical" evidence="2">
    <location>
        <begin position="368"/>
        <end position="387"/>
    </location>
</feature>
<protein>
    <recommendedName>
        <fullName evidence="5">DUF2029 domain-containing protein</fullName>
    </recommendedName>
</protein>
<keyword evidence="2" id="KW-0472">Membrane</keyword>
<keyword evidence="4" id="KW-1185">Reference proteome</keyword>
<feature type="transmembrane region" description="Helical" evidence="2">
    <location>
        <begin position="270"/>
        <end position="288"/>
    </location>
</feature>
<accession>A0A7H0LIG7</accession>
<dbReference type="AlphaFoldDB" id="A0A7H0LIG7"/>
<reference evidence="3 4" key="1">
    <citation type="submission" date="2020-09" db="EMBL/GenBank/DDBJ databases">
        <title>Sphingomonas sp., a new species isolated from pork steak.</title>
        <authorList>
            <person name="Heidler von Heilborn D."/>
        </authorList>
    </citation>
    <scope>NUCLEOTIDE SEQUENCE [LARGE SCALE GENOMIC DNA]</scope>
    <source>
        <strain evidence="4">S8-3T</strain>
    </source>
</reference>
<dbReference type="KEGG" id="spap:H3Z74_22990"/>
<organism evidence="3 4">
    <name type="scientific">Sphingomonas alpina</name>
    <dbReference type="NCBI Taxonomy" id="653931"/>
    <lineage>
        <taxon>Bacteria</taxon>
        <taxon>Pseudomonadati</taxon>
        <taxon>Pseudomonadota</taxon>
        <taxon>Alphaproteobacteria</taxon>
        <taxon>Sphingomonadales</taxon>
        <taxon>Sphingomonadaceae</taxon>
        <taxon>Sphingomonas</taxon>
    </lineage>
</organism>
<proteinExistence type="predicted"/>
<keyword evidence="2" id="KW-0812">Transmembrane</keyword>
<name>A0A7H0LIG7_9SPHN</name>
<evidence type="ECO:0000313" key="3">
    <source>
        <dbReference type="EMBL" id="QNQ09470.1"/>
    </source>
</evidence>
<evidence type="ECO:0008006" key="5">
    <source>
        <dbReference type="Google" id="ProtNLM"/>
    </source>
</evidence>
<keyword evidence="2" id="KW-1133">Transmembrane helix</keyword>
<feature type="transmembrane region" description="Helical" evidence="2">
    <location>
        <begin position="170"/>
        <end position="193"/>
    </location>
</feature>
<feature type="transmembrane region" description="Helical" evidence="2">
    <location>
        <begin position="295"/>
        <end position="313"/>
    </location>
</feature>
<evidence type="ECO:0000256" key="1">
    <source>
        <dbReference type="SAM" id="MobiDB-lite"/>
    </source>
</evidence>
<feature type="transmembrane region" description="Helical" evidence="2">
    <location>
        <begin position="205"/>
        <end position="231"/>
    </location>
</feature>
<gene>
    <name evidence="3" type="ORF">H3Z74_22990</name>
</gene>
<evidence type="ECO:0000256" key="2">
    <source>
        <dbReference type="SAM" id="Phobius"/>
    </source>
</evidence>
<dbReference type="RefSeq" id="WP_187761782.1">
    <property type="nucleotide sequence ID" value="NZ_CP061038.1"/>
</dbReference>
<dbReference type="EMBL" id="CP061038">
    <property type="protein sequence ID" value="QNQ09470.1"/>
    <property type="molecule type" value="Genomic_DNA"/>
</dbReference>
<dbReference type="Proteomes" id="UP000516148">
    <property type="component" value="Chromosome"/>
</dbReference>